<dbReference type="EMBL" id="CAJNOR010004078">
    <property type="protein sequence ID" value="CAF1473329.1"/>
    <property type="molecule type" value="Genomic_DNA"/>
</dbReference>
<dbReference type="AlphaFoldDB" id="A0A815MY93"/>
<proteinExistence type="predicted"/>
<dbReference type="Proteomes" id="UP000663828">
    <property type="component" value="Unassembled WGS sequence"/>
</dbReference>
<evidence type="ECO:0000313" key="2">
    <source>
        <dbReference type="EMBL" id="CAF1473329.1"/>
    </source>
</evidence>
<name>A0A815MY93_ADIRI</name>
<reference evidence="1" key="1">
    <citation type="submission" date="2021-02" db="EMBL/GenBank/DDBJ databases">
        <authorList>
            <person name="Nowell W R."/>
        </authorList>
    </citation>
    <scope>NUCLEOTIDE SEQUENCE</scope>
</reference>
<gene>
    <name evidence="1" type="ORF">EDS130_LOCUS37971</name>
    <name evidence="2" type="ORF">XAT740_LOCUS38112</name>
</gene>
<comment type="caution">
    <text evidence="1">The sequence shown here is derived from an EMBL/GenBank/DDBJ whole genome shotgun (WGS) entry which is preliminary data.</text>
</comment>
<organism evidence="1 4">
    <name type="scientific">Adineta ricciae</name>
    <name type="common">Rotifer</name>
    <dbReference type="NCBI Taxonomy" id="249248"/>
    <lineage>
        <taxon>Eukaryota</taxon>
        <taxon>Metazoa</taxon>
        <taxon>Spiralia</taxon>
        <taxon>Gnathifera</taxon>
        <taxon>Rotifera</taxon>
        <taxon>Eurotatoria</taxon>
        <taxon>Bdelloidea</taxon>
        <taxon>Adinetida</taxon>
        <taxon>Adinetidae</taxon>
        <taxon>Adineta</taxon>
    </lineage>
</organism>
<accession>A0A815MY93</accession>
<protein>
    <submittedName>
        <fullName evidence="1">Uncharacterized protein</fullName>
    </submittedName>
</protein>
<dbReference type="Proteomes" id="UP000663852">
    <property type="component" value="Unassembled WGS sequence"/>
</dbReference>
<dbReference type="EMBL" id="CAJNOJ010000386">
    <property type="protein sequence ID" value="CAF1427602.1"/>
    <property type="molecule type" value="Genomic_DNA"/>
</dbReference>
<sequence length="110" mass="12419">MISSRKTNTIQLQAELILRKLYNCRILSLDMSSVPANFELKTGLVYKNNRAIEIADSVVCCSCETLEYVAKIIGQAPHLNPIKLRSWHGFSSVIKPCHKIFPEGIEDDKL</sequence>
<evidence type="ECO:0000313" key="1">
    <source>
        <dbReference type="EMBL" id="CAF1427602.1"/>
    </source>
</evidence>
<evidence type="ECO:0000313" key="3">
    <source>
        <dbReference type="Proteomes" id="UP000663828"/>
    </source>
</evidence>
<keyword evidence="3" id="KW-1185">Reference proteome</keyword>
<evidence type="ECO:0000313" key="4">
    <source>
        <dbReference type="Proteomes" id="UP000663852"/>
    </source>
</evidence>